<accession>A0A857J5W8</accession>
<dbReference type="RefSeq" id="WP_160553197.1">
    <property type="nucleotide sequence ID" value="NZ_CP047650.1"/>
</dbReference>
<evidence type="ECO:0000313" key="2">
    <source>
        <dbReference type="EMBL" id="QHI99384.1"/>
    </source>
</evidence>
<feature type="region of interest" description="Disordered" evidence="1">
    <location>
        <begin position="1144"/>
        <end position="1163"/>
    </location>
</feature>
<dbReference type="KEGG" id="xyk:GT347_16200"/>
<dbReference type="AlphaFoldDB" id="A0A857J5W8"/>
<dbReference type="EMBL" id="CP047650">
    <property type="protein sequence ID" value="QHI99384.1"/>
    <property type="molecule type" value="Genomic_DNA"/>
</dbReference>
<organism evidence="2 3">
    <name type="scientific">Xylophilus rhododendri</name>
    <dbReference type="NCBI Taxonomy" id="2697032"/>
    <lineage>
        <taxon>Bacteria</taxon>
        <taxon>Pseudomonadati</taxon>
        <taxon>Pseudomonadota</taxon>
        <taxon>Betaproteobacteria</taxon>
        <taxon>Burkholderiales</taxon>
        <taxon>Xylophilus</taxon>
    </lineage>
</organism>
<sequence>MFGHHGAQPYAILLHLEQLARLIAGTLPAKYADTAAELRAGPLRDRMISAVAEHYRQHEDRDTAASPSIALRVVEHALHKALDKSCRAAEAAKKHGSPQQAELAQAYCDYLREIKRYVSTQSVPHHFDLAGLESAKRHGTERRVDDGKTSTNTLSVAGGGKISNVVSATGAVDLIGSTSDFIDIDGDCNHIRISGVKLSFSLTEGFNTILALYAQQSLSGAYFHGSYTAHPEPRRHYQAVYQNYIQHPSRTDLPARFWSWLLDRSADPSRNRLRISTDQFFSELQRFLSGVESLSTSESVPRHAKRGKVGVGRKACELHTQARRIDTLVRALRPAPKTPDLPSLAQTTAAAIPLRRDEMREVFTHLDAAEQATSAREAAEELAKAGQIVDGLIEMPDVPPLPGGANQPGALDQEPAYWHSAQVGASLSGGARIGSAGYEKALKAFQALAGPEARKATKPGLPRFNPSLDFKLETQANFRTAQLQRLHINPHKALLPEYLVSKPALLRTMNRIRRTLAAASPDAPHPHLAYLDSYEPFADLRERHRHPGASPAGQHPKDAWLEGMLARGTLAPEEAAARLHIPFARAARQMASFMFVESAALHATPGSAESREAVALINDAFWQGRHTIAPASATREEIDDFLGLTRGLIALACNDVCKTAALVTDAAARQRQALSPQARQAFDEARMRNAGYARFLASCFAKGNDLGNEFHARHAVVLQPGPSDRDDFTVTMTLPSLKLPVLDTAVTAGSRLAQGLGPVTDNLPLTASVTLTYQSSVFDHPAPLPRAGSGTSYTAAGKLSVLLGSHLPALFHAVHTGQVSARAKARQPGSARLANHLLDDFAGQPDFPADLGSAFEEEIARMRQPESIFGKLFHALTGSETSGVTVRKFRHPGAGQPSLVRDLCWWMETRGSITVMPEVLAYFQPGASLKAGGSVGGVRHVTLAHRLGNDPFYNSMNFVKTGGLNAALQRDPQGRIDFAAMQALLDEKDETCRSWFAGAVPGSLGAVLDNYQQLLDFARRGGPRERVPGNPLDILQHPAWRDILENAHAWSRRDPRNETPLEELDAPGPLQRLFEDMASARPLSGADRRRLQAMSAQERMHFLVAHRPDILQTVFDLYSALNTANIFVKNVLGYGPAVNSFFGEAQEEQDERKEDPTISSPSA</sequence>
<evidence type="ECO:0000313" key="3">
    <source>
        <dbReference type="Proteomes" id="UP000464787"/>
    </source>
</evidence>
<proteinExistence type="predicted"/>
<gene>
    <name evidence="2" type="ORF">GT347_16200</name>
</gene>
<evidence type="ECO:0000256" key="1">
    <source>
        <dbReference type="SAM" id="MobiDB-lite"/>
    </source>
</evidence>
<reference evidence="2 3" key="1">
    <citation type="submission" date="2020-01" db="EMBL/GenBank/DDBJ databases">
        <title>Genome sequencing of strain KACC 21265.</title>
        <authorList>
            <person name="Heo J."/>
            <person name="Kim S.-J."/>
            <person name="Kim J.-S."/>
            <person name="Hong S.-B."/>
            <person name="Kwon S.-W."/>
        </authorList>
    </citation>
    <scope>NUCLEOTIDE SEQUENCE [LARGE SCALE GENOMIC DNA]</scope>
    <source>
        <strain evidence="2 3">KACC 21265</strain>
    </source>
</reference>
<dbReference type="Proteomes" id="UP000464787">
    <property type="component" value="Chromosome"/>
</dbReference>
<keyword evidence="3" id="KW-1185">Reference proteome</keyword>
<protein>
    <submittedName>
        <fullName evidence="2">Uncharacterized protein</fullName>
    </submittedName>
</protein>
<name>A0A857J5W8_9BURK</name>